<evidence type="ECO:0000313" key="6">
    <source>
        <dbReference type="EMBL" id="REL27668.1"/>
    </source>
</evidence>
<dbReference type="PRINTS" id="PR00039">
    <property type="entry name" value="HTHLYSR"/>
</dbReference>
<dbReference type="EMBL" id="QUOU01000001">
    <property type="protein sequence ID" value="REL27668.1"/>
    <property type="molecule type" value="Genomic_DNA"/>
</dbReference>
<dbReference type="InterPro" id="IPR036388">
    <property type="entry name" value="WH-like_DNA-bd_sf"/>
</dbReference>
<proteinExistence type="inferred from homology"/>
<dbReference type="Pfam" id="PF03466">
    <property type="entry name" value="LysR_substrate"/>
    <property type="match status" value="1"/>
</dbReference>
<evidence type="ECO:0000256" key="1">
    <source>
        <dbReference type="ARBA" id="ARBA00009437"/>
    </source>
</evidence>
<dbReference type="InterPro" id="IPR036390">
    <property type="entry name" value="WH_DNA-bd_sf"/>
</dbReference>
<evidence type="ECO:0000313" key="7">
    <source>
        <dbReference type="Proteomes" id="UP000256478"/>
    </source>
</evidence>
<keyword evidence="3" id="KW-0238">DNA-binding</keyword>
<feature type="domain" description="HTH lysR-type" evidence="5">
    <location>
        <begin position="11"/>
        <end position="67"/>
    </location>
</feature>
<keyword evidence="4" id="KW-0804">Transcription</keyword>
<dbReference type="SUPFAM" id="SSF46785">
    <property type="entry name" value="Winged helix' DNA-binding domain"/>
    <property type="match status" value="1"/>
</dbReference>
<keyword evidence="2" id="KW-0805">Transcription regulation</keyword>
<accession>A0A3E0TT05</accession>
<dbReference type="Gene3D" id="1.10.10.10">
    <property type="entry name" value="Winged helix-like DNA-binding domain superfamily/Winged helix DNA-binding domain"/>
    <property type="match status" value="1"/>
</dbReference>
<gene>
    <name evidence="6" type="ORF">DXX93_14625</name>
</gene>
<comment type="caution">
    <text evidence="6">The sequence shown here is derived from an EMBL/GenBank/DDBJ whole genome shotgun (WGS) entry which is preliminary data.</text>
</comment>
<dbReference type="Proteomes" id="UP000256478">
    <property type="component" value="Unassembled WGS sequence"/>
</dbReference>
<dbReference type="AlphaFoldDB" id="A0A3E0TT05"/>
<comment type="similarity">
    <text evidence="1">Belongs to the LysR transcriptional regulatory family.</text>
</comment>
<dbReference type="Gene3D" id="3.40.190.290">
    <property type="match status" value="1"/>
</dbReference>
<dbReference type="RefSeq" id="WP_116008738.1">
    <property type="nucleotide sequence ID" value="NZ_QUOU01000001.1"/>
</dbReference>
<protein>
    <submittedName>
        <fullName evidence="6">LysR family transcriptional regulator</fullName>
    </submittedName>
</protein>
<dbReference type="PANTHER" id="PTHR30126">
    <property type="entry name" value="HTH-TYPE TRANSCRIPTIONAL REGULATOR"/>
    <property type="match status" value="1"/>
</dbReference>
<evidence type="ECO:0000256" key="3">
    <source>
        <dbReference type="ARBA" id="ARBA00023125"/>
    </source>
</evidence>
<dbReference type="PANTHER" id="PTHR30126:SF5">
    <property type="entry name" value="HTH-TYPE TRANSCRIPTIONAL ACTIVATOR CMPR"/>
    <property type="match status" value="1"/>
</dbReference>
<dbReference type="SUPFAM" id="SSF53850">
    <property type="entry name" value="Periplasmic binding protein-like II"/>
    <property type="match status" value="1"/>
</dbReference>
<dbReference type="OrthoDB" id="9785745at2"/>
<evidence type="ECO:0000256" key="2">
    <source>
        <dbReference type="ARBA" id="ARBA00023015"/>
    </source>
</evidence>
<dbReference type="PROSITE" id="PS50931">
    <property type="entry name" value="HTH_LYSR"/>
    <property type="match status" value="1"/>
</dbReference>
<dbReference type="GO" id="GO:0003700">
    <property type="term" value="F:DNA-binding transcription factor activity"/>
    <property type="evidence" value="ECO:0007669"/>
    <property type="project" value="InterPro"/>
</dbReference>
<sequence length="314" mass="35086">MSSRLHAHIGTFRQLEILLAVHQGGSIKAASERLFLTQPTVSMQLKKLSEAIGLPLYHQVGRKLKFTDAGLVTVKTAQQILQSCEALDMQLSDLRGLKSGTLRLASATTAKYFIPHLLGPFCERYPGIDIQFTVANRQQVIERLEQGLDDFYVFSYVPQGLDLETIEFMSNDLVAIAEQNHPLAQQKKISLDTFCQHDFLIRESGSGTRYATESFFEAQAVSPKIKMTIASNEAIIHSVLSRLGVSILSAHTLAFGEIYNVKVLNVEGLPIQSKWSFSWTKSDHLSPIAKVFLNYVETEGREMMKQAIKLKALQ</sequence>
<reference evidence="6 7" key="1">
    <citation type="submission" date="2018-08" db="EMBL/GenBank/DDBJ databases">
        <title>Thalassotalea euphylliae genome.</title>
        <authorList>
            <person name="Summers S."/>
            <person name="Rice S.A."/>
            <person name="Freckelton M.L."/>
            <person name="Nedved B.T."/>
            <person name="Hadfield M.G."/>
        </authorList>
    </citation>
    <scope>NUCLEOTIDE SEQUENCE [LARGE SCALE GENOMIC DNA]</scope>
    <source>
        <strain evidence="6 7">H1</strain>
    </source>
</reference>
<dbReference type="InterPro" id="IPR005119">
    <property type="entry name" value="LysR_subst-bd"/>
</dbReference>
<name>A0A3E0TT05_9GAMM</name>
<evidence type="ECO:0000256" key="4">
    <source>
        <dbReference type="ARBA" id="ARBA00023163"/>
    </source>
</evidence>
<organism evidence="6 7">
    <name type="scientific">Thalassotalea euphylliae</name>
    <dbReference type="NCBI Taxonomy" id="1655234"/>
    <lineage>
        <taxon>Bacteria</taxon>
        <taxon>Pseudomonadati</taxon>
        <taxon>Pseudomonadota</taxon>
        <taxon>Gammaproteobacteria</taxon>
        <taxon>Alteromonadales</taxon>
        <taxon>Colwelliaceae</taxon>
        <taxon>Thalassotalea</taxon>
    </lineage>
</organism>
<dbReference type="GO" id="GO:0000976">
    <property type="term" value="F:transcription cis-regulatory region binding"/>
    <property type="evidence" value="ECO:0007669"/>
    <property type="project" value="TreeGrafter"/>
</dbReference>
<dbReference type="Pfam" id="PF00126">
    <property type="entry name" value="HTH_1"/>
    <property type="match status" value="1"/>
</dbReference>
<dbReference type="CDD" id="cd08419">
    <property type="entry name" value="PBP2_CbbR_RubisCO_like"/>
    <property type="match status" value="1"/>
</dbReference>
<evidence type="ECO:0000259" key="5">
    <source>
        <dbReference type="PROSITE" id="PS50931"/>
    </source>
</evidence>
<dbReference type="InterPro" id="IPR000847">
    <property type="entry name" value="LysR_HTH_N"/>
</dbReference>